<organism evidence="2 3">
    <name type="scientific">Aquimarina algicola</name>
    <dbReference type="NCBI Taxonomy" id="2589995"/>
    <lineage>
        <taxon>Bacteria</taxon>
        <taxon>Pseudomonadati</taxon>
        <taxon>Bacteroidota</taxon>
        <taxon>Flavobacteriia</taxon>
        <taxon>Flavobacteriales</taxon>
        <taxon>Flavobacteriaceae</taxon>
        <taxon>Aquimarina</taxon>
    </lineage>
</organism>
<dbReference type="Gene3D" id="1.20.1420.60">
    <property type="match status" value="1"/>
</dbReference>
<keyword evidence="3" id="KW-1185">Reference proteome</keyword>
<name>A0A504J469_9FLAO</name>
<evidence type="ECO:0000313" key="3">
    <source>
        <dbReference type="Proteomes" id="UP000315540"/>
    </source>
</evidence>
<dbReference type="EMBL" id="VFWZ01000004">
    <property type="protein sequence ID" value="TPN85254.1"/>
    <property type="molecule type" value="Genomic_DNA"/>
</dbReference>
<evidence type="ECO:0000259" key="1">
    <source>
        <dbReference type="Pfam" id="PF14300"/>
    </source>
</evidence>
<protein>
    <submittedName>
        <fullName evidence="2">DUF4375 domain-containing protein</fullName>
    </submittedName>
</protein>
<dbReference type="RefSeq" id="WP_140594353.1">
    <property type="nucleotide sequence ID" value="NZ_VFWZ01000004.1"/>
</dbReference>
<dbReference type="AlphaFoldDB" id="A0A504J469"/>
<evidence type="ECO:0000313" key="2">
    <source>
        <dbReference type="EMBL" id="TPN85254.1"/>
    </source>
</evidence>
<comment type="caution">
    <text evidence="2">The sequence shown here is derived from an EMBL/GenBank/DDBJ whole genome shotgun (WGS) entry which is preliminary data.</text>
</comment>
<proteinExistence type="predicted"/>
<dbReference type="Pfam" id="PF14300">
    <property type="entry name" value="DMP19"/>
    <property type="match status" value="1"/>
</dbReference>
<accession>A0A504J469</accession>
<sequence length="143" mass="17156">MSISDLDQKWFDFTGQYVDKLNQNNGDWSQLTKEEQELAALWRLEMDVHNGGFLQFFTNWGIDCYEHAIRCLKKIGAKKSLDIIRSSFTVIDKYKEDKRLKAYFDLYKLISEDDHTQLDLLDNQYWELPDNIQELTFRVYQVR</sequence>
<dbReference type="InterPro" id="IPR025402">
    <property type="entry name" value="DMP19_C"/>
</dbReference>
<dbReference type="OrthoDB" id="7989464at2"/>
<gene>
    <name evidence="2" type="ORF">FHK87_14610</name>
</gene>
<reference evidence="2 3" key="1">
    <citation type="submission" date="2019-06" db="EMBL/GenBank/DDBJ databases">
        <authorList>
            <person name="Meng X."/>
        </authorList>
    </citation>
    <scope>NUCLEOTIDE SEQUENCE [LARGE SCALE GENOMIC DNA]</scope>
    <source>
        <strain evidence="2 3">M625</strain>
    </source>
</reference>
<feature type="domain" description="DNA mimic protein DMP19 C-terminal" evidence="1">
    <location>
        <begin position="30"/>
        <end position="134"/>
    </location>
</feature>
<dbReference type="Proteomes" id="UP000315540">
    <property type="component" value="Unassembled WGS sequence"/>
</dbReference>